<gene>
    <name evidence="1" type="ORF">QYM36_009425</name>
</gene>
<comment type="caution">
    <text evidence="1">The sequence shown here is derived from an EMBL/GenBank/DDBJ whole genome shotgun (WGS) entry which is preliminary data.</text>
</comment>
<protein>
    <submittedName>
        <fullName evidence="1">Uncharacterized protein</fullName>
    </submittedName>
</protein>
<dbReference type="EMBL" id="JAVRJZ010000014">
    <property type="protein sequence ID" value="KAK2713542.1"/>
    <property type="molecule type" value="Genomic_DNA"/>
</dbReference>
<proteinExistence type="predicted"/>
<dbReference type="Proteomes" id="UP001187531">
    <property type="component" value="Unassembled WGS sequence"/>
</dbReference>
<reference evidence="1" key="1">
    <citation type="submission" date="2023-07" db="EMBL/GenBank/DDBJ databases">
        <title>Chromosome-level genome assembly of Artemia franciscana.</title>
        <authorList>
            <person name="Jo E."/>
        </authorList>
    </citation>
    <scope>NUCLEOTIDE SEQUENCE</scope>
    <source>
        <tissue evidence="1">Whole body</tissue>
    </source>
</reference>
<dbReference type="AlphaFoldDB" id="A0AA88I1K5"/>
<sequence>AWVHKYNLNGCSLTTASCNVGIPVIYSFSSEILKKRDFAAYIASNTNYPLIQVCTAMDMIVVPPLYKDHAIKKVESDLEVTRDRVEDLEDLDLEFMLTEKCKLVEELPEKIHKKEKGVQTMKKEKHLMEQIHKDSEAQIMERFGWA</sequence>
<name>A0AA88I1K5_ARTSF</name>
<evidence type="ECO:0000313" key="1">
    <source>
        <dbReference type="EMBL" id="KAK2713542.1"/>
    </source>
</evidence>
<keyword evidence="2" id="KW-1185">Reference proteome</keyword>
<accession>A0AA88I1K5</accession>
<organism evidence="1 2">
    <name type="scientific">Artemia franciscana</name>
    <name type="common">Brine shrimp</name>
    <name type="synonym">Artemia sanfranciscana</name>
    <dbReference type="NCBI Taxonomy" id="6661"/>
    <lineage>
        <taxon>Eukaryota</taxon>
        <taxon>Metazoa</taxon>
        <taxon>Ecdysozoa</taxon>
        <taxon>Arthropoda</taxon>
        <taxon>Crustacea</taxon>
        <taxon>Branchiopoda</taxon>
        <taxon>Anostraca</taxon>
        <taxon>Artemiidae</taxon>
        <taxon>Artemia</taxon>
    </lineage>
</organism>
<feature type="non-terminal residue" evidence="1">
    <location>
        <position position="146"/>
    </location>
</feature>
<evidence type="ECO:0000313" key="2">
    <source>
        <dbReference type="Proteomes" id="UP001187531"/>
    </source>
</evidence>